<feature type="compositionally biased region" description="Pro residues" evidence="1">
    <location>
        <begin position="7"/>
        <end position="18"/>
    </location>
</feature>
<dbReference type="Proteomes" id="UP000537775">
    <property type="component" value="Unassembled WGS sequence"/>
</dbReference>
<accession>A0A7X0KVA8</accession>
<name>A0A7X0KVA8_9MICO</name>
<protein>
    <submittedName>
        <fullName evidence="2">Uncharacterized protein YjbI with pentapeptide repeats</fullName>
    </submittedName>
</protein>
<feature type="region of interest" description="Disordered" evidence="1">
    <location>
        <begin position="1"/>
        <end position="36"/>
    </location>
</feature>
<evidence type="ECO:0000313" key="2">
    <source>
        <dbReference type="EMBL" id="MBB6392042.1"/>
    </source>
</evidence>
<dbReference type="SUPFAM" id="SSF141571">
    <property type="entry name" value="Pentapeptide repeat-like"/>
    <property type="match status" value="1"/>
</dbReference>
<evidence type="ECO:0000256" key="1">
    <source>
        <dbReference type="SAM" id="MobiDB-lite"/>
    </source>
</evidence>
<gene>
    <name evidence="2" type="ORF">HD594_002355</name>
</gene>
<organism evidence="2 3">
    <name type="scientific">Microbacterium thalassium</name>
    <dbReference type="NCBI Taxonomy" id="362649"/>
    <lineage>
        <taxon>Bacteria</taxon>
        <taxon>Bacillati</taxon>
        <taxon>Actinomycetota</taxon>
        <taxon>Actinomycetes</taxon>
        <taxon>Micrococcales</taxon>
        <taxon>Microbacteriaceae</taxon>
        <taxon>Microbacterium</taxon>
    </lineage>
</organism>
<dbReference type="AlphaFoldDB" id="A0A7X0KVA8"/>
<keyword evidence="3" id="KW-1185">Reference proteome</keyword>
<evidence type="ECO:0000313" key="3">
    <source>
        <dbReference type="Proteomes" id="UP000537775"/>
    </source>
</evidence>
<proteinExistence type="predicted"/>
<reference evidence="2 3" key="1">
    <citation type="submission" date="2020-08" db="EMBL/GenBank/DDBJ databases">
        <title>Sequencing the genomes of 1000 actinobacteria strains.</title>
        <authorList>
            <person name="Klenk H.-P."/>
        </authorList>
    </citation>
    <scope>NUCLEOTIDE SEQUENCE [LARGE SCALE GENOMIC DNA]</scope>
    <source>
        <strain evidence="2 3">DSM 12511</strain>
    </source>
</reference>
<dbReference type="RefSeq" id="WP_184751145.1">
    <property type="nucleotide sequence ID" value="NZ_BAAAJR010000009.1"/>
</dbReference>
<dbReference type="EMBL" id="JACHML010000001">
    <property type="protein sequence ID" value="MBB6392042.1"/>
    <property type="molecule type" value="Genomic_DNA"/>
</dbReference>
<dbReference type="Gene3D" id="2.160.20.80">
    <property type="entry name" value="E3 ubiquitin-protein ligase SopA"/>
    <property type="match status" value="1"/>
</dbReference>
<sequence length="219" mass="23262">MARANPSPAPPRVSPPDLPSVLDAGEAPTAGADAQDVRWTGPADVIEAPRATIEACVFDEVSADELVLTDATLIDVDLRAVRMPAVRARGARWRRVRVEGGRIGTLDLSDAELDEVELRGVRIDYLSLAGARVEDLVIADCTIGALDLPAARLTRVAFASTRADEVDTRDLRSTDLDLRGLEALAYLDVTGLRAATMSGDQVERIAAALAAGLGIRIQD</sequence>
<comment type="caution">
    <text evidence="2">The sequence shown here is derived from an EMBL/GenBank/DDBJ whole genome shotgun (WGS) entry which is preliminary data.</text>
</comment>